<organism evidence="2 3">
    <name type="scientific">Nocardiopsis flavescens</name>
    <dbReference type="NCBI Taxonomy" id="758803"/>
    <lineage>
        <taxon>Bacteria</taxon>
        <taxon>Bacillati</taxon>
        <taxon>Actinomycetota</taxon>
        <taxon>Actinomycetes</taxon>
        <taxon>Streptosporangiales</taxon>
        <taxon>Nocardiopsidaceae</taxon>
        <taxon>Nocardiopsis</taxon>
    </lineage>
</organism>
<dbReference type="EMBL" id="FQZK01000001">
    <property type="protein sequence ID" value="SHI51736.1"/>
    <property type="molecule type" value="Genomic_DNA"/>
</dbReference>
<dbReference type="STRING" id="758803.SAMN05421803_101459"/>
<proteinExistence type="predicted"/>
<protein>
    <submittedName>
        <fullName evidence="2">Uncharacterized protein</fullName>
    </submittedName>
</protein>
<keyword evidence="3" id="KW-1185">Reference proteome</keyword>
<accession>A0A1M6BSP4</accession>
<dbReference type="Proteomes" id="UP000184452">
    <property type="component" value="Unassembled WGS sequence"/>
</dbReference>
<evidence type="ECO:0000256" key="1">
    <source>
        <dbReference type="SAM" id="MobiDB-lite"/>
    </source>
</evidence>
<dbReference type="Gene3D" id="3.40.50.300">
    <property type="entry name" value="P-loop containing nucleotide triphosphate hydrolases"/>
    <property type="match status" value="1"/>
</dbReference>
<feature type="region of interest" description="Disordered" evidence="1">
    <location>
        <begin position="112"/>
        <end position="139"/>
    </location>
</feature>
<evidence type="ECO:0000313" key="3">
    <source>
        <dbReference type="Proteomes" id="UP000184452"/>
    </source>
</evidence>
<feature type="region of interest" description="Disordered" evidence="1">
    <location>
        <begin position="1"/>
        <end position="29"/>
    </location>
</feature>
<sequence>MNPSPAPTPARNREPAAHPSPTPRKRPLGAMNGIGFLPLLWVNSALEAGLFPTTRAHTVASAIAEAADRDGRWCYLYLDTLTRRCGGTLSRSTAKRALRDLLHHRLVRKLPRTQSSRHPAPGEHLTHTPTTGLLQLTDRPTHTRTADRILLLHRGRVTETGTHHQLLVRGGAYARLYALRGTHRTPRP</sequence>
<dbReference type="InterPro" id="IPR027417">
    <property type="entry name" value="P-loop_NTPase"/>
</dbReference>
<name>A0A1M6BSP4_9ACTN</name>
<dbReference type="AlphaFoldDB" id="A0A1M6BSP4"/>
<evidence type="ECO:0000313" key="2">
    <source>
        <dbReference type="EMBL" id="SHI51736.1"/>
    </source>
</evidence>
<gene>
    <name evidence="2" type="ORF">SAMN05421803_101459</name>
</gene>
<dbReference type="SUPFAM" id="SSF52540">
    <property type="entry name" value="P-loop containing nucleoside triphosphate hydrolases"/>
    <property type="match status" value="1"/>
</dbReference>
<reference evidence="2 3" key="1">
    <citation type="submission" date="2016-11" db="EMBL/GenBank/DDBJ databases">
        <authorList>
            <person name="Jaros S."/>
            <person name="Januszkiewicz K."/>
            <person name="Wedrychowicz H."/>
        </authorList>
    </citation>
    <scope>NUCLEOTIDE SEQUENCE [LARGE SCALE GENOMIC DNA]</scope>
    <source>
        <strain evidence="2 3">CGMCC 4.5723</strain>
    </source>
</reference>